<keyword evidence="3" id="KW-1185">Reference proteome</keyword>
<dbReference type="InterPro" id="IPR038765">
    <property type="entry name" value="Papain-like_cys_pep_sf"/>
</dbReference>
<dbReference type="PANTHER" id="PTHR35899">
    <property type="entry name" value="PAPAIN FAMILY CYSTEINE PROTEASE DOMAIN CONTAINING PROTEIN"/>
    <property type="match status" value="1"/>
</dbReference>
<evidence type="ECO:0000256" key="1">
    <source>
        <dbReference type="SAM" id="Phobius"/>
    </source>
</evidence>
<dbReference type="OrthoDB" id="59402at2759"/>
<dbReference type="KEGG" id="tva:5468777"/>
<dbReference type="PANTHER" id="PTHR35899:SF1">
    <property type="entry name" value="PEPTIDASE C1A PAPAIN C-TERMINAL DOMAIN-CONTAINING PROTEIN"/>
    <property type="match status" value="1"/>
</dbReference>
<gene>
    <name evidence="2" type="ORF">TVAG_185220</name>
</gene>
<dbReference type="VEuPathDB" id="TrichDB:TVAG_185220"/>
<accession>A2D8G7</accession>
<proteinExistence type="predicted"/>
<dbReference type="EMBL" id="DS113179">
    <property type="protein sequence ID" value="EAY23216.1"/>
    <property type="molecule type" value="Genomic_DNA"/>
</dbReference>
<reference evidence="2" key="1">
    <citation type="submission" date="2006-10" db="EMBL/GenBank/DDBJ databases">
        <authorList>
            <person name="Amadeo P."/>
            <person name="Zhao Q."/>
            <person name="Wortman J."/>
            <person name="Fraser-Liggett C."/>
            <person name="Carlton J."/>
        </authorList>
    </citation>
    <scope>NUCLEOTIDE SEQUENCE</scope>
    <source>
        <strain evidence="2">G3</strain>
    </source>
</reference>
<keyword evidence="1" id="KW-1133">Transmembrane helix</keyword>
<dbReference type="InParanoid" id="A2D8G7"/>
<keyword evidence="1" id="KW-0812">Transmembrane</keyword>
<dbReference type="PROSITE" id="PS00639">
    <property type="entry name" value="THIOL_PROTEASE_HIS"/>
    <property type="match status" value="1"/>
</dbReference>
<dbReference type="eggNOG" id="ENOG502RZ7Z">
    <property type="taxonomic scope" value="Eukaryota"/>
</dbReference>
<dbReference type="Gene3D" id="3.90.70.10">
    <property type="entry name" value="Cysteine proteinases"/>
    <property type="match status" value="1"/>
</dbReference>
<sequence>MIYLPRKTYFQLLVLGISSLIFSILTLCFSSYIFSISKKPQQTSLPFITGKPLPSKYLIDGSVMSPVFDQGPRGTCYLFQIISILESQYKKQGLRNGYLQENEYLKLSVEGLAYKMVQLCQQYPNSPPCINSPRLLNTSDAGSLSEFLDFVDYFPEFKKYVVPANCCVYQQKPQNEMICPNIDNCIKNNPIEFNILRRYYTQNIEDTKQWLYQLGLPSGFSITMPQQRYIFPCSNRLVNNSLSCLNRDFRCPDDPREFCSIEDFKLFKASDAEFIFHKTGRTVPGTGHAMTLVGYNDNFSPKMTYNFTGRSPQTGGFIIKNSWGSRGHTYEYLLDMMTEDQDAMYCPDKDNVMRWIPASYECIKQYRDGDKCSLDTILTRGKRIMKSSDTLKCVNKTHCDVNSTYYLLRESSSSLSPSIVWSKYGVPLSRVIRVKGNDSPVIETIETLPIQHLYYAFQLRDDLIEPPVEGKCGYVMFFYDDLLDMKKMTQGQSRGYFIVQGVDVEFTKTSFKGSGSRLNYTLVDRSISTYKEIDSRDPLDFTELL</sequence>
<dbReference type="Proteomes" id="UP000001542">
    <property type="component" value="Unassembled WGS sequence"/>
</dbReference>
<evidence type="ECO:0000313" key="3">
    <source>
        <dbReference type="Proteomes" id="UP000001542"/>
    </source>
</evidence>
<dbReference type="InterPro" id="IPR025660">
    <property type="entry name" value="Pept_his_AS"/>
</dbReference>
<reference evidence="2" key="2">
    <citation type="journal article" date="2007" name="Science">
        <title>Draft genome sequence of the sexually transmitted pathogen Trichomonas vaginalis.</title>
        <authorList>
            <person name="Carlton J.M."/>
            <person name="Hirt R.P."/>
            <person name="Silva J.C."/>
            <person name="Delcher A.L."/>
            <person name="Schatz M."/>
            <person name="Zhao Q."/>
            <person name="Wortman J.R."/>
            <person name="Bidwell S.L."/>
            <person name="Alsmark U.C.M."/>
            <person name="Besteiro S."/>
            <person name="Sicheritz-Ponten T."/>
            <person name="Noel C.J."/>
            <person name="Dacks J.B."/>
            <person name="Foster P.G."/>
            <person name="Simillion C."/>
            <person name="Van de Peer Y."/>
            <person name="Miranda-Saavedra D."/>
            <person name="Barton G.J."/>
            <person name="Westrop G.D."/>
            <person name="Mueller S."/>
            <person name="Dessi D."/>
            <person name="Fiori P.L."/>
            <person name="Ren Q."/>
            <person name="Paulsen I."/>
            <person name="Zhang H."/>
            <person name="Bastida-Corcuera F.D."/>
            <person name="Simoes-Barbosa A."/>
            <person name="Brown M.T."/>
            <person name="Hayes R.D."/>
            <person name="Mukherjee M."/>
            <person name="Okumura C.Y."/>
            <person name="Schneider R."/>
            <person name="Smith A.J."/>
            <person name="Vanacova S."/>
            <person name="Villalvazo M."/>
            <person name="Haas B.J."/>
            <person name="Pertea M."/>
            <person name="Feldblyum T.V."/>
            <person name="Utterback T.R."/>
            <person name="Shu C.L."/>
            <person name="Osoegawa K."/>
            <person name="de Jong P.J."/>
            <person name="Hrdy I."/>
            <person name="Horvathova L."/>
            <person name="Zubacova Z."/>
            <person name="Dolezal P."/>
            <person name="Malik S.B."/>
            <person name="Logsdon J.M. Jr."/>
            <person name="Henze K."/>
            <person name="Gupta A."/>
            <person name="Wang C.C."/>
            <person name="Dunne R.L."/>
            <person name="Upcroft J.A."/>
            <person name="Upcroft P."/>
            <person name="White O."/>
            <person name="Salzberg S.L."/>
            <person name="Tang P."/>
            <person name="Chiu C.-H."/>
            <person name="Lee Y.-S."/>
            <person name="Embley T.M."/>
            <person name="Coombs G.H."/>
            <person name="Mottram J.C."/>
            <person name="Tachezy J."/>
            <person name="Fraser-Liggett C.M."/>
            <person name="Johnson P.J."/>
        </authorList>
    </citation>
    <scope>NUCLEOTIDE SEQUENCE [LARGE SCALE GENOMIC DNA]</scope>
    <source>
        <strain evidence="2">G3</strain>
    </source>
</reference>
<evidence type="ECO:0000313" key="2">
    <source>
        <dbReference type="EMBL" id="EAY23216.1"/>
    </source>
</evidence>
<dbReference type="RefSeq" id="XP_001584202.1">
    <property type="nucleotide sequence ID" value="XM_001584152.1"/>
</dbReference>
<dbReference type="VEuPathDB" id="TrichDB:TVAGG3_0393180"/>
<dbReference type="SUPFAM" id="SSF54001">
    <property type="entry name" value="Cysteine proteinases"/>
    <property type="match status" value="1"/>
</dbReference>
<keyword evidence="1" id="KW-0472">Membrane</keyword>
<dbReference type="CDD" id="cd02619">
    <property type="entry name" value="Peptidase_C1"/>
    <property type="match status" value="1"/>
</dbReference>
<organism evidence="2 3">
    <name type="scientific">Trichomonas vaginalis (strain ATCC PRA-98 / G3)</name>
    <dbReference type="NCBI Taxonomy" id="412133"/>
    <lineage>
        <taxon>Eukaryota</taxon>
        <taxon>Metamonada</taxon>
        <taxon>Parabasalia</taxon>
        <taxon>Trichomonadida</taxon>
        <taxon>Trichomonadidae</taxon>
        <taxon>Trichomonas</taxon>
    </lineage>
</organism>
<name>A2D8G7_TRIV3</name>
<dbReference type="AlphaFoldDB" id="A2D8G7"/>
<protein>
    <submittedName>
        <fullName evidence="2">Uncharacterized protein</fullName>
    </submittedName>
</protein>
<feature type="transmembrane region" description="Helical" evidence="1">
    <location>
        <begin position="12"/>
        <end position="34"/>
    </location>
</feature>